<evidence type="ECO:0000256" key="9">
    <source>
        <dbReference type="ARBA" id="ARBA00022771"/>
    </source>
</evidence>
<dbReference type="EC" id="2.3.2.27" evidence="4"/>
<evidence type="ECO:0000256" key="16">
    <source>
        <dbReference type="SAM" id="SignalP"/>
    </source>
</evidence>
<feature type="chain" id="PRO_5035934352" description="RING-type E3 ubiquitin transferase" evidence="16">
    <location>
        <begin position="23"/>
        <end position="494"/>
    </location>
</feature>
<evidence type="ECO:0000256" key="14">
    <source>
        <dbReference type="PROSITE-ProRule" id="PRU00175"/>
    </source>
</evidence>
<evidence type="ECO:0000256" key="15">
    <source>
        <dbReference type="SAM" id="Phobius"/>
    </source>
</evidence>
<evidence type="ECO:0000256" key="11">
    <source>
        <dbReference type="ARBA" id="ARBA00022833"/>
    </source>
</evidence>
<dbReference type="InterPro" id="IPR024766">
    <property type="entry name" value="Znf_RING_H2"/>
</dbReference>
<dbReference type="GO" id="GO:0012505">
    <property type="term" value="C:endomembrane system"/>
    <property type="evidence" value="ECO:0007669"/>
    <property type="project" value="UniProtKB-SubCell"/>
</dbReference>
<evidence type="ECO:0000313" key="19">
    <source>
        <dbReference type="Proteomes" id="UP000692954"/>
    </source>
</evidence>
<feature type="transmembrane region" description="Helical" evidence="15">
    <location>
        <begin position="315"/>
        <end position="334"/>
    </location>
</feature>
<dbReference type="Pfam" id="PF11145">
    <property type="entry name" value="DUF2921"/>
    <property type="match status" value="1"/>
</dbReference>
<dbReference type="GO" id="GO:0061630">
    <property type="term" value="F:ubiquitin protein ligase activity"/>
    <property type="evidence" value="ECO:0007669"/>
    <property type="project" value="UniProtKB-EC"/>
</dbReference>
<evidence type="ECO:0000256" key="2">
    <source>
        <dbReference type="ARBA" id="ARBA00004127"/>
    </source>
</evidence>
<comment type="subcellular location">
    <subcellularLocation>
        <location evidence="2">Endomembrane system</location>
        <topology evidence="2">Multi-pass membrane protein</topology>
    </subcellularLocation>
</comment>
<feature type="transmembrane region" description="Helical" evidence="15">
    <location>
        <begin position="286"/>
        <end position="309"/>
    </location>
</feature>
<accession>A0A8S1KFU4</accession>
<keyword evidence="5" id="KW-0808">Transferase</keyword>
<keyword evidence="10" id="KW-0833">Ubl conjugation pathway</keyword>
<organism evidence="18 19">
    <name type="scientific">Paramecium sonneborni</name>
    <dbReference type="NCBI Taxonomy" id="65129"/>
    <lineage>
        <taxon>Eukaryota</taxon>
        <taxon>Sar</taxon>
        <taxon>Alveolata</taxon>
        <taxon>Ciliophora</taxon>
        <taxon>Intramacronucleata</taxon>
        <taxon>Oligohymenophorea</taxon>
        <taxon>Peniculida</taxon>
        <taxon>Parameciidae</taxon>
        <taxon>Paramecium</taxon>
    </lineage>
</organism>
<evidence type="ECO:0000313" key="18">
    <source>
        <dbReference type="EMBL" id="CAD8054199.1"/>
    </source>
</evidence>
<evidence type="ECO:0000256" key="5">
    <source>
        <dbReference type="ARBA" id="ARBA00022679"/>
    </source>
</evidence>
<evidence type="ECO:0000256" key="1">
    <source>
        <dbReference type="ARBA" id="ARBA00000900"/>
    </source>
</evidence>
<keyword evidence="9 14" id="KW-0863">Zinc-finger</keyword>
<feature type="transmembrane region" description="Helical" evidence="15">
    <location>
        <begin position="376"/>
        <end position="395"/>
    </location>
</feature>
<sequence>MELTQKMFSLILFFIFLPKVILQNQTSDLRIISLLKDNLFQGKWMSKVQSMKQFNYLTLDSGEIQAEFGESFIQLFIQNPKYQEKKHVIAKIQLSNYSESSNTWIEKNDIFLSGGDNLLQTWTESQCNGIFIFQINQESEEFDINELSIDGDLQSTDTNNIHCQINLSFNIKRTYNYAFINNLLFSSIATLILIIQMASTNKLIQQIKQQQIQTLQLSFLAAILSSIQGLNIFYFFVNTLFQNFNYAYFYIIPTFLQLTQAIFKDSSIVGLIWGQRQMLAQLERRALIKQIIYFILISNFFIILNLILYQLYGNSFYFMLTLAFALYPQVIHNVRVGQKNYKFNKLYVLGFLSSKLFFYPYVRSCPANVRNMEPDYLFAGLFLIIYLFSLFLLYIQEKYGSRCFIPKFLLPKPFRYIKEVIVHDSMECPICLNPLNLSPDEMDTKQINKSLLQQIMVTPCKHEFHPQCLQQWIQIQNKCPQCRRDLPPFIENEL</sequence>
<dbReference type="GO" id="GO:0043161">
    <property type="term" value="P:proteasome-mediated ubiquitin-dependent protein catabolic process"/>
    <property type="evidence" value="ECO:0007669"/>
    <property type="project" value="TreeGrafter"/>
</dbReference>
<evidence type="ECO:0000256" key="4">
    <source>
        <dbReference type="ARBA" id="ARBA00012483"/>
    </source>
</evidence>
<dbReference type="SMART" id="SM00184">
    <property type="entry name" value="RING"/>
    <property type="match status" value="1"/>
</dbReference>
<keyword evidence="12 15" id="KW-1133">Transmembrane helix</keyword>
<dbReference type="Proteomes" id="UP000692954">
    <property type="component" value="Unassembled WGS sequence"/>
</dbReference>
<evidence type="ECO:0000256" key="6">
    <source>
        <dbReference type="ARBA" id="ARBA00022692"/>
    </source>
</evidence>
<dbReference type="GO" id="GO:0008270">
    <property type="term" value="F:zinc ion binding"/>
    <property type="evidence" value="ECO:0007669"/>
    <property type="project" value="UniProtKB-KW"/>
</dbReference>
<gene>
    <name evidence="18" type="ORF">PSON_ATCC_30995.1.T0080139</name>
</gene>
<evidence type="ECO:0000256" key="3">
    <source>
        <dbReference type="ARBA" id="ARBA00004906"/>
    </source>
</evidence>
<feature type="transmembrane region" description="Helical" evidence="15">
    <location>
        <begin position="346"/>
        <end position="364"/>
    </location>
</feature>
<dbReference type="Pfam" id="PF12678">
    <property type="entry name" value="zf-rbx1"/>
    <property type="match status" value="1"/>
</dbReference>
<evidence type="ECO:0000256" key="8">
    <source>
        <dbReference type="ARBA" id="ARBA00022729"/>
    </source>
</evidence>
<protein>
    <recommendedName>
        <fullName evidence="4">RING-type E3 ubiquitin transferase</fullName>
        <ecNumber evidence="4">2.3.2.27</ecNumber>
    </recommendedName>
</protein>
<evidence type="ECO:0000259" key="17">
    <source>
        <dbReference type="PROSITE" id="PS50089"/>
    </source>
</evidence>
<dbReference type="EMBL" id="CAJJDN010000008">
    <property type="protein sequence ID" value="CAD8054199.1"/>
    <property type="molecule type" value="Genomic_DNA"/>
</dbReference>
<dbReference type="PANTHER" id="PTHR22763">
    <property type="entry name" value="RING ZINC FINGER PROTEIN"/>
    <property type="match status" value="1"/>
</dbReference>
<dbReference type="InterPro" id="IPR021319">
    <property type="entry name" value="DUF2921"/>
</dbReference>
<name>A0A8S1KFU4_9CILI</name>
<feature type="domain" description="RING-type" evidence="17">
    <location>
        <begin position="428"/>
        <end position="483"/>
    </location>
</feature>
<keyword evidence="19" id="KW-1185">Reference proteome</keyword>
<dbReference type="AlphaFoldDB" id="A0A8S1KFU4"/>
<dbReference type="PROSITE" id="PS50089">
    <property type="entry name" value="ZF_RING_2"/>
    <property type="match status" value="1"/>
</dbReference>
<reference evidence="18" key="1">
    <citation type="submission" date="2021-01" db="EMBL/GenBank/DDBJ databases">
        <authorList>
            <consortium name="Genoscope - CEA"/>
            <person name="William W."/>
        </authorList>
    </citation>
    <scope>NUCLEOTIDE SEQUENCE</scope>
</reference>
<dbReference type="PANTHER" id="PTHR22763:SF162">
    <property type="entry name" value="TRANSMEMBRANE E3 UBIQUITIN-PROTEIN LIGASE 1"/>
    <property type="match status" value="1"/>
</dbReference>
<feature type="transmembrane region" description="Helical" evidence="15">
    <location>
        <begin position="215"/>
        <end position="236"/>
    </location>
</feature>
<evidence type="ECO:0000256" key="10">
    <source>
        <dbReference type="ARBA" id="ARBA00022786"/>
    </source>
</evidence>
<dbReference type="OrthoDB" id="9984778at2759"/>
<evidence type="ECO:0000256" key="7">
    <source>
        <dbReference type="ARBA" id="ARBA00022723"/>
    </source>
</evidence>
<evidence type="ECO:0000256" key="12">
    <source>
        <dbReference type="ARBA" id="ARBA00022989"/>
    </source>
</evidence>
<keyword evidence="13 15" id="KW-0472">Membrane</keyword>
<comment type="caution">
    <text evidence="18">The sequence shown here is derived from an EMBL/GenBank/DDBJ whole genome shotgun (WGS) entry which is preliminary data.</text>
</comment>
<proteinExistence type="predicted"/>
<keyword evidence="7" id="KW-0479">Metal-binding</keyword>
<dbReference type="InterPro" id="IPR050731">
    <property type="entry name" value="HRD1_E3_ubiq-ligases"/>
</dbReference>
<keyword evidence="6 15" id="KW-0812">Transmembrane</keyword>
<feature type="transmembrane region" description="Helical" evidence="15">
    <location>
        <begin position="175"/>
        <end position="195"/>
    </location>
</feature>
<comment type="pathway">
    <text evidence="3">Protein modification; protein ubiquitination.</text>
</comment>
<evidence type="ECO:0000256" key="13">
    <source>
        <dbReference type="ARBA" id="ARBA00023136"/>
    </source>
</evidence>
<dbReference type="InterPro" id="IPR001841">
    <property type="entry name" value="Znf_RING"/>
</dbReference>
<comment type="catalytic activity">
    <reaction evidence="1">
        <text>S-ubiquitinyl-[E2 ubiquitin-conjugating enzyme]-L-cysteine + [acceptor protein]-L-lysine = [E2 ubiquitin-conjugating enzyme]-L-cysteine + N(6)-ubiquitinyl-[acceptor protein]-L-lysine.</text>
        <dbReference type="EC" id="2.3.2.27"/>
    </reaction>
</comment>
<feature type="signal peptide" evidence="16">
    <location>
        <begin position="1"/>
        <end position="22"/>
    </location>
</feature>
<keyword evidence="8 16" id="KW-0732">Signal</keyword>
<keyword evidence="11" id="KW-0862">Zinc</keyword>